<keyword evidence="4" id="KW-1185">Reference proteome</keyword>
<gene>
    <name evidence="3" type="ORF">NK125_06140</name>
</gene>
<dbReference type="Proteomes" id="UP001523566">
    <property type="component" value="Unassembled WGS sequence"/>
</dbReference>
<proteinExistence type="inferred from homology"/>
<protein>
    <submittedName>
        <fullName evidence="3">Uncharacterized protein</fullName>
    </submittedName>
</protein>
<comment type="caution">
    <text evidence="3">The sequence shown here is derived from an EMBL/GenBank/DDBJ whole genome shotgun (WGS) entry which is preliminary data.</text>
</comment>
<dbReference type="InterPro" id="IPR023214">
    <property type="entry name" value="HAD_sf"/>
</dbReference>
<organism evidence="3 4">
    <name type="scientific">Aequitasia blattaphilus</name>
    <dbReference type="NCBI Taxonomy" id="2949332"/>
    <lineage>
        <taxon>Bacteria</taxon>
        <taxon>Bacillati</taxon>
        <taxon>Bacillota</taxon>
        <taxon>Clostridia</taxon>
        <taxon>Lachnospirales</taxon>
        <taxon>Lachnospiraceae</taxon>
        <taxon>Aequitasia</taxon>
    </lineage>
</organism>
<comment type="similarity">
    <text evidence="1">Belongs to the 5'(3')-deoxyribonucleotidase family.</text>
</comment>
<name>A0ABT1E8H1_9FIRM</name>
<feature type="region of interest" description="Disordered" evidence="2">
    <location>
        <begin position="171"/>
        <end position="192"/>
    </location>
</feature>
<evidence type="ECO:0000313" key="3">
    <source>
        <dbReference type="EMBL" id="MCP1101996.1"/>
    </source>
</evidence>
<sequence length="192" mass="22396">MEKRLFVDMDGTLAIFKPVDTLETLYEPGYFRNLEVHQNVVDAIREVINENPEIGVHILSSYLVDSPYALEEKNEWLDKYLPEVNHERRIFVPCGEEKKSVIPNLSESDYLLDDYTKNLMEWEPPAKGIKLLNGINHTRRTWVGSMVDFKETDLKKEIVSIVLNNKLLDKQPERGNKQDTRSQRQNILVPKI</sequence>
<evidence type="ECO:0000313" key="4">
    <source>
        <dbReference type="Proteomes" id="UP001523566"/>
    </source>
</evidence>
<evidence type="ECO:0000256" key="1">
    <source>
        <dbReference type="ARBA" id="ARBA00009589"/>
    </source>
</evidence>
<dbReference type="InterPro" id="IPR036412">
    <property type="entry name" value="HAD-like_sf"/>
</dbReference>
<dbReference type="EMBL" id="JAMZFW010000006">
    <property type="protein sequence ID" value="MCP1101996.1"/>
    <property type="molecule type" value="Genomic_DNA"/>
</dbReference>
<dbReference type="RefSeq" id="WP_262065784.1">
    <property type="nucleotide sequence ID" value="NZ_JAMXOD010000006.1"/>
</dbReference>
<dbReference type="Pfam" id="PF06941">
    <property type="entry name" value="NT5C"/>
    <property type="match status" value="1"/>
</dbReference>
<reference evidence="3 4" key="1">
    <citation type="journal article" date="2022" name="Genome Biol. Evol.">
        <title>Host diet, physiology and behaviors set the stage for Lachnospiraceae cladogenesis.</title>
        <authorList>
            <person name="Vera-Ponce De Leon A."/>
            <person name="Schneider M."/>
            <person name="Jahnes B.C."/>
            <person name="Sadowski V."/>
            <person name="Camuy-Velez L.A."/>
            <person name="Duan J."/>
            <person name="Sabree Z.L."/>
        </authorList>
    </citation>
    <scope>NUCLEOTIDE SEQUENCE [LARGE SCALE GENOMIC DNA]</scope>
    <source>
        <strain evidence="3 4">PAL113</strain>
    </source>
</reference>
<evidence type="ECO:0000256" key="2">
    <source>
        <dbReference type="SAM" id="MobiDB-lite"/>
    </source>
</evidence>
<feature type="compositionally biased region" description="Basic and acidic residues" evidence="2">
    <location>
        <begin position="171"/>
        <end position="182"/>
    </location>
</feature>
<dbReference type="Gene3D" id="3.40.50.1000">
    <property type="entry name" value="HAD superfamily/HAD-like"/>
    <property type="match status" value="1"/>
</dbReference>
<accession>A0ABT1E8H1</accession>
<dbReference type="SUPFAM" id="SSF56784">
    <property type="entry name" value="HAD-like"/>
    <property type="match status" value="1"/>
</dbReference>
<dbReference type="InterPro" id="IPR010708">
    <property type="entry name" value="5'(3')-deoxyribonucleotidase"/>
</dbReference>